<dbReference type="OrthoDB" id="9798651at2"/>
<dbReference type="PROSITE" id="PS00894">
    <property type="entry name" value="HTH_DEOR_1"/>
    <property type="match status" value="1"/>
</dbReference>
<dbReference type="InterPro" id="IPR037171">
    <property type="entry name" value="NagB/RpiA_transferase-like"/>
</dbReference>
<evidence type="ECO:0000256" key="3">
    <source>
        <dbReference type="ARBA" id="ARBA00023015"/>
    </source>
</evidence>
<comment type="function">
    <text evidence="6">Repressor of the lactose catabolism operon. Galactose-6-phosphate is the inducer.</text>
</comment>
<evidence type="ECO:0000256" key="2">
    <source>
        <dbReference type="ARBA" id="ARBA00022491"/>
    </source>
</evidence>
<dbReference type="InterPro" id="IPR036388">
    <property type="entry name" value="WH-like_DNA-bd_sf"/>
</dbReference>
<dbReference type="InterPro" id="IPR050313">
    <property type="entry name" value="Carb_Metab_HTH_regulators"/>
</dbReference>
<evidence type="ECO:0000256" key="6">
    <source>
        <dbReference type="ARBA" id="ARBA00024937"/>
    </source>
</evidence>
<evidence type="ECO:0000313" key="9">
    <source>
        <dbReference type="Proteomes" id="UP000216013"/>
    </source>
</evidence>
<evidence type="ECO:0000256" key="4">
    <source>
        <dbReference type="ARBA" id="ARBA00023125"/>
    </source>
</evidence>
<dbReference type="Pfam" id="PF08220">
    <property type="entry name" value="HTH_DeoR"/>
    <property type="match status" value="1"/>
</dbReference>
<dbReference type="Proteomes" id="UP000216013">
    <property type="component" value="Unassembled WGS sequence"/>
</dbReference>
<organism evidence="8 9">
    <name type="scientific">Terribacillus saccharophilus</name>
    <dbReference type="NCBI Taxonomy" id="361277"/>
    <lineage>
        <taxon>Bacteria</taxon>
        <taxon>Bacillati</taxon>
        <taxon>Bacillota</taxon>
        <taxon>Bacilli</taxon>
        <taxon>Bacillales</taxon>
        <taxon>Bacillaceae</taxon>
        <taxon>Terribacillus</taxon>
    </lineage>
</organism>
<evidence type="ECO:0000259" key="7">
    <source>
        <dbReference type="PROSITE" id="PS51000"/>
    </source>
</evidence>
<sequence>MLKRERLLKIVDIVNKQGIITVNDIIHELNVSDMTIRRDLDELDKAGKLVRIHGGAQSITHAMDQELSHVEKLDVQVEEKTQIAALAASIVSDRDTVFLGPGTTIELLARHLLHKKIRIITNSYPVFEILTQSDTAEIMLIGGDFRKNTGTFVGPLVNSSLQKLNFTKAFISANGVHNEEISTYSIEEGEAHQIALNNSRSKYLLVDHTKFNREDFYVFYNLHDMDYLITDDKIRSDVQAHYEQYVEMQLPQKA</sequence>
<dbReference type="AlphaFoldDB" id="A0A268A7C4"/>
<keyword evidence="4" id="KW-0238">DNA-binding</keyword>
<protein>
    <recommendedName>
        <fullName evidence="1">Lactose phosphotransferase system repressor</fullName>
    </recommendedName>
</protein>
<name>A0A268A7C4_9BACI</name>
<dbReference type="PANTHER" id="PTHR30363:SF4">
    <property type="entry name" value="GLYCEROL-3-PHOSPHATE REGULON REPRESSOR"/>
    <property type="match status" value="1"/>
</dbReference>
<dbReference type="InterPro" id="IPR018356">
    <property type="entry name" value="Tscrpt_reg_HTH_DeoR_CS"/>
</dbReference>
<comment type="caution">
    <text evidence="8">The sequence shown here is derived from an EMBL/GenBank/DDBJ whole genome shotgun (WGS) entry which is preliminary data.</text>
</comment>
<feature type="domain" description="HTH deoR-type" evidence="7">
    <location>
        <begin position="3"/>
        <end position="58"/>
    </location>
</feature>
<dbReference type="SUPFAM" id="SSF100950">
    <property type="entry name" value="NagB/RpiA/CoA transferase-like"/>
    <property type="match status" value="1"/>
</dbReference>
<dbReference type="PRINTS" id="PR00037">
    <property type="entry name" value="HTHLACR"/>
</dbReference>
<keyword evidence="5" id="KW-0804">Transcription</keyword>
<dbReference type="PROSITE" id="PS51000">
    <property type="entry name" value="HTH_DEOR_2"/>
    <property type="match status" value="1"/>
</dbReference>
<reference evidence="8 9" key="1">
    <citation type="submission" date="2017-07" db="EMBL/GenBank/DDBJ databases">
        <title>Isolation and whole genome analysis of endospore-forming bacteria from heroin.</title>
        <authorList>
            <person name="Kalinowski J."/>
            <person name="Ahrens B."/>
            <person name="Al-Dilaimi A."/>
            <person name="Winkler A."/>
            <person name="Wibberg D."/>
            <person name="Schleenbecker U."/>
            <person name="Ruckert C."/>
            <person name="Wolfel R."/>
            <person name="Grass G."/>
        </authorList>
    </citation>
    <scope>NUCLEOTIDE SEQUENCE [LARGE SCALE GENOMIC DNA]</scope>
    <source>
        <strain evidence="8 9">7528</strain>
    </source>
</reference>
<dbReference type="EMBL" id="NPBV01000027">
    <property type="protein sequence ID" value="PAD20010.1"/>
    <property type="molecule type" value="Genomic_DNA"/>
</dbReference>
<dbReference type="PANTHER" id="PTHR30363">
    <property type="entry name" value="HTH-TYPE TRANSCRIPTIONAL REGULATOR SRLR-RELATED"/>
    <property type="match status" value="1"/>
</dbReference>
<dbReference type="Pfam" id="PF00455">
    <property type="entry name" value="DeoRC"/>
    <property type="match status" value="1"/>
</dbReference>
<evidence type="ECO:0000313" key="8">
    <source>
        <dbReference type="EMBL" id="PAD20010.1"/>
    </source>
</evidence>
<dbReference type="GO" id="GO:0003677">
    <property type="term" value="F:DNA binding"/>
    <property type="evidence" value="ECO:0007669"/>
    <property type="project" value="UniProtKB-KW"/>
</dbReference>
<evidence type="ECO:0000256" key="1">
    <source>
        <dbReference type="ARBA" id="ARBA00021390"/>
    </source>
</evidence>
<dbReference type="RefSeq" id="WP_095230556.1">
    <property type="nucleotide sequence ID" value="NZ_NPBD01000018.1"/>
</dbReference>
<dbReference type="SMART" id="SM01134">
    <property type="entry name" value="DeoRC"/>
    <property type="match status" value="1"/>
</dbReference>
<dbReference type="SMART" id="SM00420">
    <property type="entry name" value="HTH_DEOR"/>
    <property type="match status" value="1"/>
</dbReference>
<dbReference type="Gene3D" id="1.10.10.10">
    <property type="entry name" value="Winged helix-like DNA-binding domain superfamily/Winged helix DNA-binding domain"/>
    <property type="match status" value="1"/>
</dbReference>
<dbReference type="Gene3D" id="3.40.50.1360">
    <property type="match status" value="1"/>
</dbReference>
<keyword evidence="3" id="KW-0805">Transcription regulation</keyword>
<keyword evidence="2" id="KW-0678">Repressor</keyword>
<accession>A0A268A7C4</accession>
<evidence type="ECO:0000256" key="5">
    <source>
        <dbReference type="ARBA" id="ARBA00023163"/>
    </source>
</evidence>
<gene>
    <name evidence="8" type="ORF">CHH64_16385</name>
</gene>
<dbReference type="InterPro" id="IPR014036">
    <property type="entry name" value="DeoR-like_C"/>
</dbReference>
<proteinExistence type="predicted"/>
<dbReference type="InterPro" id="IPR001034">
    <property type="entry name" value="DeoR_HTH"/>
</dbReference>
<dbReference type="InterPro" id="IPR036390">
    <property type="entry name" value="WH_DNA-bd_sf"/>
</dbReference>
<dbReference type="SUPFAM" id="SSF46785">
    <property type="entry name" value="Winged helix' DNA-binding domain"/>
    <property type="match status" value="1"/>
</dbReference>
<dbReference type="GO" id="GO:0003700">
    <property type="term" value="F:DNA-binding transcription factor activity"/>
    <property type="evidence" value="ECO:0007669"/>
    <property type="project" value="InterPro"/>
</dbReference>